<dbReference type="EMBL" id="CCYA01000272">
    <property type="protein sequence ID" value="CEH15716.1"/>
    <property type="molecule type" value="Genomic_DNA"/>
</dbReference>
<evidence type="ECO:0008006" key="5">
    <source>
        <dbReference type="Google" id="ProtNLM"/>
    </source>
</evidence>
<reference evidence="3 4" key="1">
    <citation type="submission" date="2014-09" db="EMBL/GenBank/DDBJ databases">
        <authorList>
            <person name="Magalhaes I.L.F."/>
            <person name="Oliveira U."/>
            <person name="Santos F.R."/>
            <person name="Vidigal T.H.D.A."/>
            <person name="Brescovit A.D."/>
            <person name="Santos A.J."/>
        </authorList>
    </citation>
    <scope>NUCLEOTIDE SEQUENCE [LARGE SCALE GENOMIC DNA]</scope>
</reference>
<feature type="transmembrane region" description="Helical" evidence="2">
    <location>
        <begin position="61"/>
        <end position="81"/>
    </location>
</feature>
<organism evidence="3 4">
    <name type="scientific">Ceraceosorus bombacis</name>
    <dbReference type="NCBI Taxonomy" id="401625"/>
    <lineage>
        <taxon>Eukaryota</taxon>
        <taxon>Fungi</taxon>
        <taxon>Dikarya</taxon>
        <taxon>Basidiomycota</taxon>
        <taxon>Ustilaginomycotina</taxon>
        <taxon>Exobasidiomycetes</taxon>
        <taxon>Ceraceosorales</taxon>
        <taxon>Ceraceosoraceae</taxon>
        <taxon>Ceraceosorus</taxon>
    </lineage>
</organism>
<feature type="transmembrane region" description="Helical" evidence="2">
    <location>
        <begin position="159"/>
        <end position="184"/>
    </location>
</feature>
<proteinExistence type="predicted"/>
<dbReference type="OrthoDB" id="2552042at2759"/>
<dbReference type="Proteomes" id="UP000054845">
    <property type="component" value="Unassembled WGS sequence"/>
</dbReference>
<dbReference type="STRING" id="401625.A0A0P1BHK5"/>
<protein>
    <recommendedName>
        <fullName evidence="5">Proteophosphoglycan ppg4</fullName>
    </recommendedName>
</protein>
<name>A0A0P1BHK5_9BASI</name>
<evidence type="ECO:0000313" key="3">
    <source>
        <dbReference type="EMBL" id="CEH15716.1"/>
    </source>
</evidence>
<keyword evidence="2" id="KW-1133">Transmembrane helix</keyword>
<keyword evidence="2" id="KW-0472">Membrane</keyword>
<evidence type="ECO:0000256" key="1">
    <source>
        <dbReference type="SAM" id="MobiDB-lite"/>
    </source>
</evidence>
<evidence type="ECO:0000313" key="4">
    <source>
        <dbReference type="Proteomes" id="UP000054845"/>
    </source>
</evidence>
<sequence>MGHSRRHGLEFCCCAFPLVNAGAYVIIIETFLVALAVLVLALAPPAIVAATGSLPAGWPKYIVAIIALIIMLLQPVGLFAVIKQRPSLYRGYLRIATILVLAEILVTLAFFAVAAARHSTALESCIALYANTPQGDGAGFSTSQTDNALDGVGDAICNVWIWIQVGLMGLLIALVGITQLYMLYAQRTYGQRQREASLAHKSYNGGPHEGIPLAARDSEVWGSAAGPEEYGSYPSHRGQASEPYASRNVGAGVGAGRNAYNDPGSPPHSPTGVGSYSAAAYNHPAPYGQQPYGYGGGAYDQSSYDDQYAARGYDSYEPQEAHRRNDGAIRYHADV</sequence>
<evidence type="ECO:0000256" key="2">
    <source>
        <dbReference type="SAM" id="Phobius"/>
    </source>
</evidence>
<keyword evidence="2" id="KW-0812">Transmembrane</keyword>
<accession>A0A0P1BHK5</accession>
<feature type="region of interest" description="Disordered" evidence="1">
    <location>
        <begin position="226"/>
        <end position="277"/>
    </location>
</feature>
<keyword evidence="4" id="KW-1185">Reference proteome</keyword>
<feature type="transmembrane region" description="Helical" evidence="2">
    <location>
        <begin position="21"/>
        <end position="41"/>
    </location>
</feature>
<dbReference type="AlphaFoldDB" id="A0A0P1BHK5"/>
<feature type="transmembrane region" description="Helical" evidence="2">
    <location>
        <begin position="93"/>
        <end position="114"/>
    </location>
</feature>